<dbReference type="Proteomes" id="UP000824161">
    <property type="component" value="Unassembled WGS sequence"/>
</dbReference>
<accession>A0A9D1HAH8</accession>
<proteinExistence type="predicted"/>
<dbReference type="AlphaFoldDB" id="A0A9D1HAH8"/>
<dbReference type="EMBL" id="DVLY01000020">
    <property type="protein sequence ID" value="HIT97377.1"/>
    <property type="molecule type" value="Genomic_DNA"/>
</dbReference>
<reference evidence="2" key="2">
    <citation type="journal article" date="2021" name="PeerJ">
        <title>Extensive microbial diversity within the chicken gut microbiome revealed by metagenomics and culture.</title>
        <authorList>
            <person name="Gilroy R."/>
            <person name="Ravi A."/>
            <person name="Getino M."/>
            <person name="Pursley I."/>
            <person name="Horton D.L."/>
            <person name="Alikhan N.F."/>
            <person name="Baker D."/>
            <person name="Gharbi K."/>
            <person name="Hall N."/>
            <person name="Watson M."/>
            <person name="Adriaenssens E.M."/>
            <person name="Foster-Nyarko E."/>
            <person name="Jarju S."/>
            <person name="Secka A."/>
            <person name="Antonio M."/>
            <person name="Oren A."/>
            <person name="Chaudhuri R.R."/>
            <person name="La Ragione R."/>
            <person name="Hildebrand F."/>
            <person name="Pallen M.J."/>
        </authorList>
    </citation>
    <scope>NUCLEOTIDE SEQUENCE</scope>
    <source>
        <strain evidence="2">1383</strain>
    </source>
</reference>
<protein>
    <submittedName>
        <fullName evidence="2">Cellulase</fullName>
    </submittedName>
</protein>
<comment type="caution">
    <text evidence="2">The sequence shown here is derived from an EMBL/GenBank/DDBJ whole genome shotgun (WGS) entry which is preliminary data.</text>
</comment>
<evidence type="ECO:0000313" key="2">
    <source>
        <dbReference type="EMBL" id="HIT97377.1"/>
    </source>
</evidence>
<feature type="signal peptide" evidence="1">
    <location>
        <begin position="1"/>
        <end position="18"/>
    </location>
</feature>
<feature type="chain" id="PRO_5039138276" evidence="1">
    <location>
        <begin position="19"/>
        <end position="255"/>
    </location>
</feature>
<sequence>MKYTLTLLLLSAGLCLSASNGKIPRKIVRDSLPVLTERCEKVLKAAYMAQTYLGEDRNLPGWEGYPVKLYEYKTGYDSTACARKTGKVYLLNPTPEQLARWIMTAVWEVKGNLDFASTEKLRKQVLYQSGAQFPVSGVVYEAMYKPGDYYPYLFKDGVTVWLADSTYFSKDHNPNAEQLDFYLHMKTTDLKPRVGSYARICSTTPEQYTAAGGKEPVGTNKQAAQHWLYVVRKLYQQAWNSDRNELMVIWAKANL</sequence>
<reference evidence="2" key="1">
    <citation type="submission" date="2020-10" db="EMBL/GenBank/DDBJ databases">
        <authorList>
            <person name="Gilroy R."/>
        </authorList>
    </citation>
    <scope>NUCLEOTIDE SEQUENCE</scope>
    <source>
        <strain evidence="2">1383</strain>
    </source>
</reference>
<gene>
    <name evidence="2" type="ORF">IAC44_00905</name>
</gene>
<organism evidence="2 3">
    <name type="scientific">Candidatus Merdimorpha stercoravium</name>
    <dbReference type="NCBI Taxonomy" id="2840863"/>
    <lineage>
        <taxon>Bacteria</taxon>
        <taxon>Pseudomonadati</taxon>
        <taxon>Bacteroidota</taxon>
        <taxon>Flavobacteriia</taxon>
        <taxon>Flavobacteriales</taxon>
        <taxon>Candidatus Merdimorpha</taxon>
    </lineage>
</organism>
<name>A0A9D1HAH8_9FLAO</name>
<evidence type="ECO:0000256" key="1">
    <source>
        <dbReference type="SAM" id="SignalP"/>
    </source>
</evidence>
<keyword evidence="1" id="KW-0732">Signal</keyword>
<evidence type="ECO:0000313" key="3">
    <source>
        <dbReference type="Proteomes" id="UP000824161"/>
    </source>
</evidence>